<comment type="caution">
    <text evidence="3">The sequence shown here is derived from an EMBL/GenBank/DDBJ whole genome shotgun (WGS) entry which is preliminary data.</text>
</comment>
<feature type="signal peptide" evidence="2">
    <location>
        <begin position="1"/>
        <end position="17"/>
    </location>
</feature>
<evidence type="ECO:0000313" key="3">
    <source>
        <dbReference type="EMBL" id="ROL50943.1"/>
    </source>
</evidence>
<dbReference type="OrthoDB" id="8986790at2759"/>
<dbReference type="AlphaFoldDB" id="A0A3N0YYA4"/>
<sequence length="179" mass="19268">MVGLLVSFSFLWAVTFPALLPSGQKKSNNKPSASAQRSIFSLAEELNLSMQNFTCLALTCYLDGETLKSLFCIGANYHYPVDLPDTSGLSWKEAVIRCLESVVSRSRTSPDPEPGSSPTTAEFSCEPPADGEFPPAATRQPDPEFTRTEVTLAPEEELHQASDMGCEPTTSADEGGLAD</sequence>
<proteinExistence type="predicted"/>
<evidence type="ECO:0000313" key="4">
    <source>
        <dbReference type="Proteomes" id="UP000281406"/>
    </source>
</evidence>
<accession>A0A3N0YYA4</accession>
<evidence type="ECO:0000256" key="1">
    <source>
        <dbReference type="SAM" id="MobiDB-lite"/>
    </source>
</evidence>
<keyword evidence="2" id="KW-0732">Signal</keyword>
<reference evidence="3 4" key="1">
    <citation type="submission" date="2018-10" db="EMBL/GenBank/DDBJ databases">
        <title>Genome assembly for a Yunnan-Guizhou Plateau 3E fish, Anabarilius grahami (Regan), and its evolutionary and genetic applications.</title>
        <authorList>
            <person name="Jiang W."/>
        </authorList>
    </citation>
    <scope>NUCLEOTIDE SEQUENCE [LARGE SCALE GENOMIC DNA]</scope>
    <source>
        <strain evidence="3">AG-KIZ</strain>
        <tissue evidence="3">Muscle</tissue>
    </source>
</reference>
<evidence type="ECO:0000256" key="2">
    <source>
        <dbReference type="SAM" id="SignalP"/>
    </source>
</evidence>
<name>A0A3N0YYA4_ANAGA</name>
<organism evidence="3 4">
    <name type="scientific">Anabarilius grahami</name>
    <name type="common">Kanglang fish</name>
    <name type="synonym">Barilius grahami</name>
    <dbReference type="NCBI Taxonomy" id="495550"/>
    <lineage>
        <taxon>Eukaryota</taxon>
        <taxon>Metazoa</taxon>
        <taxon>Chordata</taxon>
        <taxon>Craniata</taxon>
        <taxon>Vertebrata</taxon>
        <taxon>Euteleostomi</taxon>
        <taxon>Actinopterygii</taxon>
        <taxon>Neopterygii</taxon>
        <taxon>Teleostei</taxon>
        <taxon>Ostariophysi</taxon>
        <taxon>Cypriniformes</taxon>
        <taxon>Xenocyprididae</taxon>
        <taxon>Xenocypridinae</taxon>
        <taxon>Xenocypridinae incertae sedis</taxon>
        <taxon>Anabarilius</taxon>
    </lineage>
</organism>
<protein>
    <submittedName>
        <fullName evidence="3">Uncharacterized protein</fullName>
    </submittedName>
</protein>
<dbReference type="Proteomes" id="UP000281406">
    <property type="component" value="Unassembled WGS sequence"/>
</dbReference>
<feature type="region of interest" description="Disordered" evidence="1">
    <location>
        <begin position="103"/>
        <end position="179"/>
    </location>
</feature>
<keyword evidence="4" id="KW-1185">Reference proteome</keyword>
<dbReference type="EMBL" id="RJVU01019258">
    <property type="protein sequence ID" value="ROL50943.1"/>
    <property type="molecule type" value="Genomic_DNA"/>
</dbReference>
<gene>
    <name evidence="3" type="ORF">DPX16_14474</name>
</gene>
<feature type="chain" id="PRO_5018294334" evidence="2">
    <location>
        <begin position="18"/>
        <end position="179"/>
    </location>
</feature>